<dbReference type="SUPFAM" id="SSF51182">
    <property type="entry name" value="RmlC-like cupins"/>
    <property type="match status" value="1"/>
</dbReference>
<dbReference type="EMBL" id="NCSJ02000144">
    <property type="protein sequence ID" value="RFU28987.1"/>
    <property type="molecule type" value="Genomic_DNA"/>
</dbReference>
<keyword evidence="5" id="KW-1185">Reference proteome</keyword>
<evidence type="ECO:0000256" key="1">
    <source>
        <dbReference type="ARBA" id="ARBA00022964"/>
    </source>
</evidence>
<evidence type="ECO:0000313" key="4">
    <source>
        <dbReference type="EMBL" id="RFU28987.1"/>
    </source>
</evidence>
<protein>
    <recommendedName>
        <fullName evidence="3">Cupin type-2 domain-containing protein</fullName>
    </recommendedName>
</protein>
<accession>A0A3E2H6Q9</accession>
<feature type="non-terminal residue" evidence="4">
    <location>
        <position position="326"/>
    </location>
</feature>
<evidence type="ECO:0000313" key="5">
    <source>
        <dbReference type="Proteomes" id="UP000258309"/>
    </source>
</evidence>
<dbReference type="GO" id="GO:0051213">
    <property type="term" value="F:dioxygenase activity"/>
    <property type="evidence" value="ECO:0007669"/>
    <property type="project" value="UniProtKB-KW"/>
</dbReference>
<name>A0A3E2H6Q9_SCYLI</name>
<proteinExistence type="predicted"/>
<evidence type="ECO:0000256" key="2">
    <source>
        <dbReference type="ARBA" id="ARBA00023002"/>
    </source>
</evidence>
<dbReference type="OMA" id="ANKIEPW"/>
<dbReference type="PANTHER" id="PTHR41517:SF1">
    <property type="entry name" value="CUPIN"/>
    <property type="match status" value="1"/>
</dbReference>
<comment type="caution">
    <text evidence="4">The sequence shown here is derived from an EMBL/GenBank/DDBJ whole genome shotgun (WGS) entry which is preliminary data.</text>
</comment>
<dbReference type="Gene3D" id="2.60.120.10">
    <property type="entry name" value="Jelly Rolls"/>
    <property type="match status" value="1"/>
</dbReference>
<sequence>MSSVTTTQAAILSKIAEKDNYLSDLPRHNVNPLWKTTGVVAPRPSPAASIALWKYEELRPLMMSAARLIDAEEAQRRVLIFTNPSMKPPYTTDTITCGLQLIKPGETAAPHRHYAFAIRFIIEGTAGFTSVDGERITMEAGDMVLTPSWTWHDHGLDGEDPMIWLDANDLPLYHKLPIHFAENYPEPLYPTKPIDNSDMFRFPWAKMKAQLDLQDGDYVVETYRKPDGTHVSSTLGAHALRLKAGKSSTPIRATCSFVFHSQAGSGKTVIEGANGEVKTLSWTVHDTFAVPAWSRITHVAEPNTDAYLFSLSDMPLLENLNMYRVE</sequence>
<dbReference type="AlphaFoldDB" id="A0A3E2H6Q9"/>
<dbReference type="InterPro" id="IPR013096">
    <property type="entry name" value="Cupin_2"/>
</dbReference>
<dbReference type="PANTHER" id="PTHR41517">
    <property type="entry name" value="1,2-DIOXYGENASE PROTEIN-RELATED"/>
    <property type="match status" value="1"/>
</dbReference>
<evidence type="ECO:0000259" key="3">
    <source>
        <dbReference type="Pfam" id="PF07883"/>
    </source>
</evidence>
<dbReference type="InterPro" id="IPR011051">
    <property type="entry name" value="RmlC_Cupin_sf"/>
</dbReference>
<dbReference type="InterPro" id="IPR014710">
    <property type="entry name" value="RmlC-like_jellyroll"/>
</dbReference>
<dbReference type="Pfam" id="PF07883">
    <property type="entry name" value="Cupin_2"/>
    <property type="match status" value="1"/>
</dbReference>
<dbReference type="CDD" id="cd06992">
    <property type="entry name" value="cupin_GDO-like_C"/>
    <property type="match status" value="1"/>
</dbReference>
<dbReference type="CDD" id="cd02216">
    <property type="entry name" value="cupin_GDO-like_N"/>
    <property type="match status" value="1"/>
</dbReference>
<keyword evidence="1" id="KW-0223">Dioxygenase</keyword>
<keyword evidence="2" id="KW-0560">Oxidoreductase</keyword>
<organism evidence="4 5">
    <name type="scientific">Scytalidium lignicola</name>
    <name type="common">Hyphomycete</name>
    <dbReference type="NCBI Taxonomy" id="5539"/>
    <lineage>
        <taxon>Eukaryota</taxon>
        <taxon>Fungi</taxon>
        <taxon>Dikarya</taxon>
        <taxon>Ascomycota</taxon>
        <taxon>Pezizomycotina</taxon>
        <taxon>Leotiomycetes</taxon>
        <taxon>Leotiomycetes incertae sedis</taxon>
        <taxon>Scytalidium</taxon>
    </lineage>
</organism>
<dbReference type="STRING" id="5539.A0A3E2H6Q9"/>
<reference evidence="4 5" key="1">
    <citation type="submission" date="2018-05" db="EMBL/GenBank/DDBJ databases">
        <title>Draft genome sequence of Scytalidium lignicola DSM 105466, a ubiquitous saprotrophic fungus.</title>
        <authorList>
            <person name="Buettner E."/>
            <person name="Gebauer A.M."/>
            <person name="Hofrichter M."/>
            <person name="Liers C."/>
            <person name="Kellner H."/>
        </authorList>
    </citation>
    <scope>NUCLEOTIDE SEQUENCE [LARGE SCALE GENOMIC DNA]</scope>
    <source>
        <strain evidence="4 5">DSM 105466</strain>
    </source>
</reference>
<feature type="non-terminal residue" evidence="4">
    <location>
        <position position="1"/>
    </location>
</feature>
<feature type="domain" description="Cupin type-2" evidence="3">
    <location>
        <begin position="99"/>
        <end position="166"/>
    </location>
</feature>
<gene>
    <name evidence="4" type="ORF">B7463_g7358</name>
</gene>
<dbReference type="Proteomes" id="UP000258309">
    <property type="component" value="Unassembled WGS sequence"/>
</dbReference>
<dbReference type="OrthoDB" id="2205143at2759"/>
<dbReference type="InterPro" id="IPR047183">
    <property type="entry name" value="GDO-like"/>
</dbReference>